<gene>
    <name evidence="2" type="ORF">NPIL_444781</name>
</gene>
<evidence type="ECO:0000313" key="2">
    <source>
        <dbReference type="EMBL" id="GFU27301.1"/>
    </source>
</evidence>
<evidence type="ECO:0000313" key="3">
    <source>
        <dbReference type="Proteomes" id="UP000887013"/>
    </source>
</evidence>
<dbReference type="Proteomes" id="UP000887013">
    <property type="component" value="Unassembled WGS sequence"/>
</dbReference>
<sequence length="108" mass="12574">MQSRKVLDSSPPTRDQKMLSFTEPPRSGTVLQTYVPPTRNRSRRSLRGPKPSKNDEHCSRTVLRSLPQREIQSRRSSRWPQPSENYEHRIPKTFYKPTPNTKSKAAEV</sequence>
<proteinExistence type="predicted"/>
<accession>A0A8X6UKZ9</accession>
<keyword evidence="3" id="KW-1185">Reference proteome</keyword>
<organism evidence="2 3">
    <name type="scientific">Nephila pilipes</name>
    <name type="common">Giant wood spider</name>
    <name type="synonym">Nephila maculata</name>
    <dbReference type="NCBI Taxonomy" id="299642"/>
    <lineage>
        <taxon>Eukaryota</taxon>
        <taxon>Metazoa</taxon>
        <taxon>Ecdysozoa</taxon>
        <taxon>Arthropoda</taxon>
        <taxon>Chelicerata</taxon>
        <taxon>Arachnida</taxon>
        <taxon>Araneae</taxon>
        <taxon>Araneomorphae</taxon>
        <taxon>Entelegynae</taxon>
        <taxon>Araneoidea</taxon>
        <taxon>Nephilidae</taxon>
        <taxon>Nephila</taxon>
    </lineage>
</organism>
<feature type="region of interest" description="Disordered" evidence="1">
    <location>
        <begin position="1"/>
        <end position="108"/>
    </location>
</feature>
<dbReference type="EMBL" id="BMAW01128752">
    <property type="protein sequence ID" value="GFU27301.1"/>
    <property type="molecule type" value="Genomic_DNA"/>
</dbReference>
<evidence type="ECO:0000256" key="1">
    <source>
        <dbReference type="SAM" id="MobiDB-lite"/>
    </source>
</evidence>
<reference evidence="2" key="1">
    <citation type="submission" date="2020-08" db="EMBL/GenBank/DDBJ databases">
        <title>Multicomponent nature underlies the extraordinary mechanical properties of spider dragline silk.</title>
        <authorList>
            <person name="Kono N."/>
            <person name="Nakamura H."/>
            <person name="Mori M."/>
            <person name="Yoshida Y."/>
            <person name="Ohtoshi R."/>
            <person name="Malay A.D."/>
            <person name="Moran D.A.P."/>
            <person name="Tomita M."/>
            <person name="Numata K."/>
            <person name="Arakawa K."/>
        </authorList>
    </citation>
    <scope>NUCLEOTIDE SEQUENCE</scope>
</reference>
<comment type="caution">
    <text evidence="2">The sequence shown here is derived from an EMBL/GenBank/DDBJ whole genome shotgun (WGS) entry which is preliminary data.</text>
</comment>
<feature type="compositionally biased region" description="Polar residues" evidence="1">
    <location>
        <begin position="98"/>
        <end position="108"/>
    </location>
</feature>
<name>A0A8X6UKZ9_NEPPI</name>
<dbReference type="AlphaFoldDB" id="A0A8X6UKZ9"/>
<protein>
    <submittedName>
        <fullName evidence="2">Uncharacterized protein</fullName>
    </submittedName>
</protein>